<feature type="chain" id="PRO_5013775785" evidence="1">
    <location>
        <begin position="23"/>
        <end position="275"/>
    </location>
</feature>
<dbReference type="InterPro" id="IPR041891">
    <property type="entry name" value="Alpha_CA_prokaryot-like"/>
</dbReference>
<dbReference type="SUPFAM" id="SSF51069">
    <property type="entry name" value="Carbonic anhydrase"/>
    <property type="match status" value="1"/>
</dbReference>
<dbReference type="InterPro" id="IPR036398">
    <property type="entry name" value="CA_dom_sf"/>
</dbReference>
<protein>
    <submittedName>
        <fullName evidence="3">Carbonic anhydrase</fullName>
        <ecNumber evidence="3">4.2.1.1</ecNumber>
    </submittedName>
</protein>
<dbReference type="AlphaFoldDB" id="A0A2G9HPP7"/>
<comment type="caution">
    <text evidence="3">The sequence shown here is derived from an EMBL/GenBank/DDBJ whole genome shotgun (WGS) entry which is preliminary data.</text>
</comment>
<dbReference type="GO" id="GO:0006730">
    <property type="term" value="P:one-carbon metabolic process"/>
    <property type="evidence" value="ECO:0007669"/>
    <property type="project" value="TreeGrafter"/>
</dbReference>
<dbReference type="EC" id="4.2.1.1" evidence="3"/>
<keyword evidence="3" id="KW-0456">Lyase</keyword>
<dbReference type="Proteomes" id="UP000231279">
    <property type="component" value="Unassembled WGS sequence"/>
</dbReference>
<dbReference type="Gene3D" id="3.10.200.10">
    <property type="entry name" value="Alpha carbonic anhydrase"/>
    <property type="match status" value="1"/>
</dbReference>
<sequence length="275" mass="30757">MAARSAFLIGFTIALLIVGSHAFITRKVGDADLKFTYSGATGPDKWASLNPKFFLCAKGKSQSPIDIVTDKVVVSKKLKPLIRNYHAANVTLVNYKFTVGIEYPDHTGGIIVGDKEYKLKQMHWHSPSEHRINGIRYAAEQHMVHISDDGQIAVVATLFKYGHPDPVLSEVHSKLNELASNNIRSHEAGKITIGPFYPKELRQTSRKYYRYIGSSSIPPCSENLMYLVLGKARSISREQVESLKAPLDMRCKNNARPCQPLNGRHVEVYEDHIAP</sequence>
<organism evidence="3 4">
    <name type="scientific">Handroanthus impetiginosus</name>
    <dbReference type="NCBI Taxonomy" id="429701"/>
    <lineage>
        <taxon>Eukaryota</taxon>
        <taxon>Viridiplantae</taxon>
        <taxon>Streptophyta</taxon>
        <taxon>Embryophyta</taxon>
        <taxon>Tracheophyta</taxon>
        <taxon>Spermatophyta</taxon>
        <taxon>Magnoliopsida</taxon>
        <taxon>eudicotyledons</taxon>
        <taxon>Gunneridae</taxon>
        <taxon>Pentapetalae</taxon>
        <taxon>asterids</taxon>
        <taxon>lamiids</taxon>
        <taxon>Lamiales</taxon>
        <taxon>Bignoniaceae</taxon>
        <taxon>Crescentiina</taxon>
        <taxon>Tabebuia alliance</taxon>
        <taxon>Handroanthus</taxon>
    </lineage>
</organism>
<reference evidence="4" key="1">
    <citation type="journal article" date="2018" name="Gigascience">
        <title>Genome assembly of the Pink Ipe (Handroanthus impetiginosus, Bignoniaceae), a highly valued, ecologically keystone Neotropical timber forest tree.</title>
        <authorList>
            <person name="Silva-Junior O.B."/>
            <person name="Grattapaglia D."/>
            <person name="Novaes E."/>
            <person name="Collevatti R.G."/>
        </authorList>
    </citation>
    <scope>NUCLEOTIDE SEQUENCE [LARGE SCALE GENOMIC DNA]</scope>
    <source>
        <strain evidence="4">cv. UFG-1</strain>
    </source>
</reference>
<dbReference type="CDD" id="cd03124">
    <property type="entry name" value="alpha_CA_prokaryotic_like"/>
    <property type="match status" value="1"/>
</dbReference>
<feature type="domain" description="Alpha-carbonic anhydrase" evidence="2">
    <location>
        <begin position="33"/>
        <end position="270"/>
    </location>
</feature>
<dbReference type="InterPro" id="IPR001148">
    <property type="entry name" value="CA_dom"/>
</dbReference>
<dbReference type="GO" id="GO:0008270">
    <property type="term" value="F:zinc ion binding"/>
    <property type="evidence" value="ECO:0007669"/>
    <property type="project" value="InterPro"/>
</dbReference>
<dbReference type="InterPro" id="IPR023561">
    <property type="entry name" value="Carbonic_anhydrase_a-class"/>
</dbReference>
<dbReference type="STRING" id="429701.A0A2G9HPP7"/>
<dbReference type="Pfam" id="PF00194">
    <property type="entry name" value="Carb_anhydrase"/>
    <property type="match status" value="1"/>
</dbReference>
<proteinExistence type="predicted"/>
<evidence type="ECO:0000259" key="2">
    <source>
        <dbReference type="PROSITE" id="PS51144"/>
    </source>
</evidence>
<dbReference type="GO" id="GO:0004089">
    <property type="term" value="F:carbonate dehydratase activity"/>
    <property type="evidence" value="ECO:0007669"/>
    <property type="project" value="UniProtKB-EC"/>
</dbReference>
<dbReference type="PROSITE" id="PS51144">
    <property type="entry name" value="ALPHA_CA_2"/>
    <property type="match status" value="1"/>
</dbReference>
<name>A0A2G9HPP7_9LAMI</name>
<dbReference type="PANTHER" id="PTHR18952">
    <property type="entry name" value="CARBONIC ANHYDRASE"/>
    <property type="match status" value="1"/>
</dbReference>
<keyword evidence="1" id="KW-0732">Signal</keyword>
<feature type="signal peptide" evidence="1">
    <location>
        <begin position="1"/>
        <end position="22"/>
    </location>
</feature>
<dbReference type="EMBL" id="NKXS01001268">
    <property type="protein sequence ID" value="PIN19498.1"/>
    <property type="molecule type" value="Genomic_DNA"/>
</dbReference>
<evidence type="ECO:0000313" key="4">
    <source>
        <dbReference type="Proteomes" id="UP000231279"/>
    </source>
</evidence>
<evidence type="ECO:0000313" key="3">
    <source>
        <dbReference type="EMBL" id="PIN19498.1"/>
    </source>
</evidence>
<dbReference type="SMART" id="SM01057">
    <property type="entry name" value="Carb_anhydrase"/>
    <property type="match status" value="1"/>
</dbReference>
<evidence type="ECO:0000256" key="1">
    <source>
        <dbReference type="SAM" id="SignalP"/>
    </source>
</evidence>
<gene>
    <name evidence="3" type="ORF">CDL12_07829</name>
</gene>
<dbReference type="PANTHER" id="PTHR18952:SF236">
    <property type="entry name" value="ALPHA CARBONIC ANHYDRASE 1, CHLOROPLASTIC"/>
    <property type="match status" value="1"/>
</dbReference>
<accession>A0A2G9HPP7</accession>
<keyword evidence="4" id="KW-1185">Reference proteome</keyword>
<dbReference type="OrthoDB" id="429145at2759"/>